<gene>
    <name evidence="3" type="ORF">LTR62_007465</name>
</gene>
<keyword evidence="2" id="KW-0472">Membrane</keyword>
<evidence type="ECO:0008006" key="5">
    <source>
        <dbReference type="Google" id="ProtNLM"/>
    </source>
</evidence>
<sequence length="302" mass="32450">MRIAQDRLQNLKVGVHCAQACAIFIVACLTLGVLTKDGGSGSMIGFQFGLCFLSIPALIYQIMVPMWSRAWRFANVYAYTSIDLVFFILWFAAFVGVAHWNSSGGKGDSAQGHPVTTSTGACGHFAWGSMAKCQVSEATVGFGVIITLLFAATTVISIMGILRHNQDGGVAQGRSRRVPMDETTKDVWNTNTDELDSSRLSDDNPFDERHAYGQISQTDLAARNTSPDNGKLSTSHSLHRFVTSDSAHPGRPISYGSSTNLSITPAIYVENEAPSALSPNGYEPASGGRLSFPIGTYNAALR</sequence>
<reference evidence="3" key="1">
    <citation type="submission" date="2023-08" db="EMBL/GenBank/DDBJ databases">
        <title>Black Yeasts Isolated from many extreme environments.</title>
        <authorList>
            <person name="Coleine C."/>
            <person name="Stajich J.E."/>
            <person name="Selbmann L."/>
        </authorList>
    </citation>
    <scope>NUCLEOTIDE SEQUENCE</scope>
    <source>
        <strain evidence="3">CCFEE 5401</strain>
    </source>
</reference>
<accession>A0AAN7TH69</accession>
<name>A0AAN7TH69_9PEZI</name>
<dbReference type="Proteomes" id="UP001310890">
    <property type="component" value="Unassembled WGS sequence"/>
</dbReference>
<evidence type="ECO:0000313" key="3">
    <source>
        <dbReference type="EMBL" id="KAK5116791.1"/>
    </source>
</evidence>
<organism evidence="3 4">
    <name type="scientific">Meristemomyces frigidus</name>
    <dbReference type="NCBI Taxonomy" id="1508187"/>
    <lineage>
        <taxon>Eukaryota</taxon>
        <taxon>Fungi</taxon>
        <taxon>Dikarya</taxon>
        <taxon>Ascomycota</taxon>
        <taxon>Pezizomycotina</taxon>
        <taxon>Dothideomycetes</taxon>
        <taxon>Dothideomycetidae</taxon>
        <taxon>Mycosphaerellales</taxon>
        <taxon>Teratosphaeriaceae</taxon>
        <taxon>Meristemomyces</taxon>
    </lineage>
</organism>
<dbReference type="PANTHER" id="PTHR37451">
    <property type="entry name" value="MARVEL DOMAIN"/>
    <property type="match status" value="1"/>
</dbReference>
<evidence type="ECO:0000256" key="2">
    <source>
        <dbReference type="SAM" id="Phobius"/>
    </source>
</evidence>
<proteinExistence type="predicted"/>
<dbReference type="EMBL" id="JAVRRL010000007">
    <property type="protein sequence ID" value="KAK5116791.1"/>
    <property type="molecule type" value="Genomic_DNA"/>
</dbReference>
<protein>
    <recommendedName>
        <fullName evidence="5">MARVEL domain-containing protein</fullName>
    </recommendedName>
</protein>
<comment type="caution">
    <text evidence="3">The sequence shown here is derived from an EMBL/GenBank/DDBJ whole genome shotgun (WGS) entry which is preliminary data.</text>
</comment>
<feature type="transmembrane region" description="Helical" evidence="2">
    <location>
        <begin position="46"/>
        <end position="64"/>
    </location>
</feature>
<feature type="transmembrane region" description="Helical" evidence="2">
    <location>
        <begin position="12"/>
        <end position="34"/>
    </location>
</feature>
<feature type="transmembrane region" description="Helical" evidence="2">
    <location>
        <begin position="140"/>
        <end position="162"/>
    </location>
</feature>
<evidence type="ECO:0000313" key="4">
    <source>
        <dbReference type="Proteomes" id="UP001310890"/>
    </source>
</evidence>
<dbReference type="AlphaFoldDB" id="A0AAN7TH69"/>
<keyword evidence="2" id="KW-0812">Transmembrane</keyword>
<evidence type="ECO:0000256" key="1">
    <source>
        <dbReference type="SAM" id="MobiDB-lite"/>
    </source>
</evidence>
<keyword evidence="2" id="KW-1133">Transmembrane helix</keyword>
<feature type="region of interest" description="Disordered" evidence="1">
    <location>
        <begin position="214"/>
        <end position="235"/>
    </location>
</feature>
<dbReference type="PANTHER" id="PTHR37451:SF3">
    <property type="entry name" value="MARVEL DOMAIN-CONTAINING PROTEIN"/>
    <property type="match status" value="1"/>
</dbReference>
<dbReference type="PROSITE" id="PS51257">
    <property type="entry name" value="PROKAR_LIPOPROTEIN"/>
    <property type="match status" value="1"/>
</dbReference>
<feature type="transmembrane region" description="Helical" evidence="2">
    <location>
        <begin position="76"/>
        <end position="100"/>
    </location>
</feature>